<dbReference type="OrthoDB" id="291007at2759"/>
<dbReference type="SMART" id="SM00271">
    <property type="entry name" value="DnaJ"/>
    <property type="match status" value="1"/>
</dbReference>
<dbReference type="InterPro" id="IPR018253">
    <property type="entry name" value="DnaJ_domain_CS"/>
</dbReference>
<dbReference type="Pfam" id="PF00226">
    <property type="entry name" value="DnaJ"/>
    <property type="match status" value="1"/>
</dbReference>
<dbReference type="InterPro" id="IPR001623">
    <property type="entry name" value="DnaJ_domain"/>
</dbReference>
<keyword evidence="5" id="KW-1185">Reference proteome</keyword>
<keyword evidence="2" id="KW-0812">Transmembrane</keyword>
<feature type="transmembrane region" description="Helical" evidence="2">
    <location>
        <begin position="210"/>
        <end position="229"/>
    </location>
</feature>
<evidence type="ECO:0000313" key="5">
    <source>
        <dbReference type="Proteomes" id="UP000015104"/>
    </source>
</evidence>
<keyword evidence="2" id="KW-1133">Transmembrane helix</keyword>
<dbReference type="PRINTS" id="PR00625">
    <property type="entry name" value="JDOMAIN"/>
</dbReference>
<feature type="domain" description="J" evidence="3">
    <location>
        <begin position="38"/>
        <end position="103"/>
    </location>
</feature>
<dbReference type="KEGG" id="tut:107362319"/>
<evidence type="ECO:0000259" key="3">
    <source>
        <dbReference type="PROSITE" id="PS50076"/>
    </source>
</evidence>
<dbReference type="Proteomes" id="UP000015104">
    <property type="component" value="Unassembled WGS sequence"/>
</dbReference>
<feature type="region of interest" description="Disordered" evidence="1">
    <location>
        <begin position="152"/>
        <end position="179"/>
    </location>
</feature>
<reference evidence="4" key="2">
    <citation type="submission" date="2015-06" db="UniProtKB">
        <authorList>
            <consortium name="EnsemblMetazoa"/>
        </authorList>
    </citation>
    <scope>IDENTIFICATION</scope>
</reference>
<dbReference type="PANTHER" id="PTHR44873">
    <property type="entry name" value="DNAJ HOMOLOG SUBFAMILY C MEMBER 30, MITOCHONDRIAL"/>
    <property type="match status" value="1"/>
</dbReference>
<feature type="region of interest" description="Disordered" evidence="1">
    <location>
        <begin position="111"/>
        <end position="135"/>
    </location>
</feature>
<dbReference type="PANTHER" id="PTHR44873:SF1">
    <property type="entry name" value="DNAJ HOMOLOG SUBFAMILY C MEMBER 30, MITOCHONDRIAL"/>
    <property type="match status" value="1"/>
</dbReference>
<gene>
    <name evidence="4" type="primary">107362319</name>
</gene>
<accession>T1KAS5</accession>
<proteinExistence type="predicted"/>
<dbReference type="PROSITE" id="PS50076">
    <property type="entry name" value="DNAJ_2"/>
    <property type="match status" value="1"/>
</dbReference>
<dbReference type="eggNOG" id="KOG0714">
    <property type="taxonomic scope" value="Eukaryota"/>
</dbReference>
<dbReference type="AlphaFoldDB" id="T1KAS5"/>
<dbReference type="SUPFAM" id="SSF46565">
    <property type="entry name" value="Chaperone J-domain"/>
    <property type="match status" value="1"/>
</dbReference>
<name>T1KAS5_TETUR</name>
<dbReference type="HOGENOM" id="CLU_1139278_0_0_1"/>
<dbReference type="InterPro" id="IPR053025">
    <property type="entry name" value="Mito_ATP_Synthase-Asso"/>
</dbReference>
<feature type="compositionally biased region" description="Basic and acidic residues" evidence="1">
    <location>
        <begin position="121"/>
        <end position="131"/>
    </location>
</feature>
<evidence type="ECO:0000256" key="1">
    <source>
        <dbReference type="SAM" id="MobiDB-lite"/>
    </source>
</evidence>
<dbReference type="PROSITE" id="PS00636">
    <property type="entry name" value="DNAJ_1"/>
    <property type="match status" value="1"/>
</dbReference>
<dbReference type="EMBL" id="CAEY01001942">
    <property type="status" value="NOT_ANNOTATED_CDS"/>
    <property type="molecule type" value="Genomic_DNA"/>
</dbReference>
<reference evidence="5" key="1">
    <citation type="submission" date="2011-08" db="EMBL/GenBank/DDBJ databases">
        <authorList>
            <person name="Rombauts S."/>
        </authorList>
    </citation>
    <scope>NUCLEOTIDE SEQUENCE</scope>
    <source>
        <strain evidence="5">London</strain>
    </source>
</reference>
<dbReference type="STRING" id="32264.T1KAS5"/>
<dbReference type="InterPro" id="IPR036869">
    <property type="entry name" value="J_dom_sf"/>
</dbReference>
<dbReference type="Gene3D" id="1.10.287.110">
    <property type="entry name" value="DnaJ domain"/>
    <property type="match status" value="1"/>
</dbReference>
<protein>
    <recommendedName>
        <fullName evidence="3">J domain-containing protein</fullName>
    </recommendedName>
</protein>
<keyword evidence="2" id="KW-0472">Membrane</keyword>
<organism evidence="4 5">
    <name type="scientific">Tetranychus urticae</name>
    <name type="common">Two-spotted spider mite</name>
    <dbReference type="NCBI Taxonomy" id="32264"/>
    <lineage>
        <taxon>Eukaryota</taxon>
        <taxon>Metazoa</taxon>
        <taxon>Ecdysozoa</taxon>
        <taxon>Arthropoda</taxon>
        <taxon>Chelicerata</taxon>
        <taxon>Arachnida</taxon>
        <taxon>Acari</taxon>
        <taxon>Acariformes</taxon>
        <taxon>Trombidiformes</taxon>
        <taxon>Prostigmata</taxon>
        <taxon>Eleutherengona</taxon>
        <taxon>Raphignathae</taxon>
        <taxon>Tetranychoidea</taxon>
        <taxon>Tetranychidae</taxon>
        <taxon>Tetranychus</taxon>
    </lineage>
</organism>
<sequence>MVLIAKMSRLSSITKNVTQFKPSCYFSRYLSSDRKLDNHYDVLDIPRESSQADIKDAYYKLSKQYHPDRNPGDENASDKFRKITEAYDVLSNLGAKQEYDRALVLQDKRNSPFKSTYKPPTFREMDTKTGKPLDSQDYTQFYRNRRAQLGRHEPPVTNFNSKIEGNPENPFEVKIDPQSPPIKTRKYKHYSASDWTEPVENAESTGKRDVSATNALLLILIAAGFVFFYPDISDNSIYSSVPKP</sequence>
<evidence type="ECO:0000256" key="2">
    <source>
        <dbReference type="SAM" id="Phobius"/>
    </source>
</evidence>
<evidence type="ECO:0000313" key="4">
    <source>
        <dbReference type="EnsemblMetazoa" id="tetur08g01570.1"/>
    </source>
</evidence>
<dbReference type="CDD" id="cd06257">
    <property type="entry name" value="DnaJ"/>
    <property type="match status" value="1"/>
</dbReference>
<dbReference type="EnsemblMetazoa" id="tetur08g01570.1">
    <property type="protein sequence ID" value="tetur08g01570.1"/>
    <property type="gene ID" value="tetur08g01570"/>
</dbReference>